<dbReference type="PROSITE" id="PS50055">
    <property type="entry name" value="TYR_PHOSPHATASE_PTP"/>
    <property type="match status" value="1"/>
</dbReference>
<dbReference type="PANTHER" id="PTHR46163:SF24">
    <property type="entry name" value="PROTEIN-TYROSINE PHOSPHATASE CATALYTIC DOMAIN-CONTAINING PROTEIN-RELATED"/>
    <property type="match status" value="1"/>
</dbReference>
<dbReference type="Pfam" id="PF00102">
    <property type="entry name" value="Y_phosphatase"/>
    <property type="match status" value="1"/>
</dbReference>
<dbReference type="CDD" id="cd00047">
    <property type="entry name" value="PTPc"/>
    <property type="match status" value="1"/>
</dbReference>
<dbReference type="InterPro" id="IPR000242">
    <property type="entry name" value="PTP_cat"/>
</dbReference>
<accession>A0A0N4ZAJ3</accession>
<dbReference type="PRINTS" id="PR00700">
    <property type="entry name" value="PRTYPHPHTASE"/>
</dbReference>
<proteinExistence type="predicted"/>
<dbReference type="Gene3D" id="3.90.190.10">
    <property type="entry name" value="Protein tyrosine phosphatase superfamily"/>
    <property type="match status" value="1"/>
</dbReference>
<feature type="domain" description="Tyrosine specific protein phosphatases" evidence="3">
    <location>
        <begin position="305"/>
        <end position="384"/>
    </location>
</feature>
<dbReference type="STRING" id="131310.A0A0N4ZAJ3"/>
<evidence type="ECO:0000259" key="3">
    <source>
        <dbReference type="PROSITE" id="PS50056"/>
    </source>
</evidence>
<feature type="domain" description="Tyrosine-protein phosphatase" evidence="2">
    <location>
        <begin position="157"/>
        <end position="393"/>
    </location>
</feature>
<feature type="compositionally biased region" description="Polar residues" evidence="1">
    <location>
        <begin position="1"/>
        <end position="11"/>
    </location>
</feature>
<dbReference type="SUPFAM" id="SSF52799">
    <property type="entry name" value="(Phosphotyrosine protein) phosphatases II"/>
    <property type="match status" value="1"/>
</dbReference>
<dbReference type="SMART" id="SM00194">
    <property type="entry name" value="PTPc"/>
    <property type="match status" value="1"/>
</dbReference>
<organism evidence="4 5">
    <name type="scientific">Parastrongyloides trichosuri</name>
    <name type="common">Possum-specific nematode worm</name>
    <dbReference type="NCBI Taxonomy" id="131310"/>
    <lineage>
        <taxon>Eukaryota</taxon>
        <taxon>Metazoa</taxon>
        <taxon>Ecdysozoa</taxon>
        <taxon>Nematoda</taxon>
        <taxon>Chromadorea</taxon>
        <taxon>Rhabditida</taxon>
        <taxon>Tylenchina</taxon>
        <taxon>Panagrolaimomorpha</taxon>
        <taxon>Strongyloidoidea</taxon>
        <taxon>Strongyloididae</taxon>
        <taxon>Parastrongyloides</taxon>
    </lineage>
</organism>
<protein>
    <submittedName>
        <fullName evidence="5">Tyrosine-protein phosphatase domain-containing protein</fullName>
    </submittedName>
</protein>
<dbReference type="PROSITE" id="PS50056">
    <property type="entry name" value="TYR_PHOSPHATASE_2"/>
    <property type="match status" value="1"/>
</dbReference>
<sequence>MSQKNRGQSKNVPLAQSPGDYYENLNTPTVVQSVIPAPAPVVQPRTVQPAPFVHPNIVPPAESVIHNMDNVQHQTVVKGPVKKIPSSKRKAKNSDKEKKKDDDDENELLEESPQLGVPSEALVDFFLANHDVDKKEHYKEFCSILEYTRLVYNFMSNPTKNRFNNVLCFNEGSVKLKVTRPEEGEYIHASRFVTKDGGYIMTQAPLPNTLEDFWRMVWQEDAKTIVSFADFANLDECTEYFNLKKGKKKSIGKFNIKTVDIENLSGYLGYFLKVNCKDDPEPRMVTVVSWLNWNVDQMVDIAALVDFMQIVWNLERSGGREMRFSSKNMTVVHGTSGTRRTGTFVVLSLLCKQLFLKKKCNLISTAVLVRKYRHNVLRDKNMFAVLLLAMIKFSVANKLLRKDRKHIEKVEHIIKNALVTAVPVAGKR</sequence>
<dbReference type="SMART" id="SM00404">
    <property type="entry name" value="PTPc_motif"/>
    <property type="match status" value="1"/>
</dbReference>
<reference evidence="5" key="1">
    <citation type="submission" date="2017-02" db="UniProtKB">
        <authorList>
            <consortium name="WormBaseParasite"/>
        </authorList>
    </citation>
    <scope>IDENTIFICATION</scope>
</reference>
<evidence type="ECO:0000313" key="5">
    <source>
        <dbReference type="WBParaSite" id="PTRK_0000447100.1"/>
    </source>
</evidence>
<name>A0A0N4ZAJ3_PARTI</name>
<keyword evidence="4" id="KW-1185">Reference proteome</keyword>
<feature type="compositionally biased region" description="Basic and acidic residues" evidence="1">
    <location>
        <begin position="92"/>
        <end position="101"/>
    </location>
</feature>
<dbReference type="InterPro" id="IPR029021">
    <property type="entry name" value="Prot-tyrosine_phosphatase-like"/>
</dbReference>
<dbReference type="InterPro" id="IPR003595">
    <property type="entry name" value="Tyr_Pase_cat"/>
</dbReference>
<evidence type="ECO:0000256" key="1">
    <source>
        <dbReference type="SAM" id="MobiDB-lite"/>
    </source>
</evidence>
<dbReference type="WBParaSite" id="PTRK_0000447100.1">
    <property type="protein sequence ID" value="PTRK_0000447100.1"/>
    <property type="gene ID" value="PTRK_0000447100"/>
</dbReference>
<feature type="region of interest" description="Disordered" evidence="1">
    <location>
        <begin position="76"/>
        <end position="113"/>
    </location>
</feature>
<feature type="region of interest" description="Disordered" evidence="1">
    <location>
        <begin position="1"/>
        <end position="24"/>
    </location>
</feature>
<evidence type="ECO:0000259" key="2">
    <source>
        <dbReference type="PROSITE" id="PS50055"/>
    </source>
</evidence>
<dbReference type="InterPro" id="IPR052782">
    <property type="entry name" value="Oocyte-zygote_transition_reg"/>
</dbReference>
<evidence type="ECO:0000313" key="4">
    <source>
        <dbReference type="Proteomes" id="UP000038045"/>
    </source>
</evidence>
<dbReference type="InterPro" id="IPR000387">
    <property type="entry name" value="Tyr_Pase_dom"/>
</dbReference>
<dbReference type="AlphaFoldDB" id="A0A0N4ZAJ3"/>
<dbReference type="Proteomes" id="UP000038045">
    <property type="component" value="Unplaced"/>
</dbReference>
<dbReference type="PANTHER" id="PTHR46163">
    <property type="entry name" value="TYROSINE-PROTEIN PHOSPHATASE-RELATED"/>
    <property type="match status" value="1"/>
</dbReference>
<dbReference type="GO" id="GO:0004725">
    <property type="term" value="F:protein tyrosine phosphatase activity"/>
    <property type="evidence" value="ECO:0007669"/>
    <property type="project" value="InterPro"/>
</dbReference>